<reference evidence="1" key="1">
    <citation type="submission" date="2021-06" db="EMBL/GenBank/DDBJ databases">
        <authorList>
            <person name="Kallberg Y."/>
            <person name="Tangrot J."/>
            <person name="Rosling A."/>
        </authorList>
    </citation>
    <scope>NUCLEOTIDE SEQUENCE</scope>
    <source>
        <strain evidence="1">MT106</strain>
    </source>
</reference>
<dbReference type="EMBL" id="CAJVPL010002219">
    <property type="protein sequence ID" value="CAG8603658.1"/>
    <property type="molecule type" value="Genomic_DNA"/>
</dbReference>
<proteinExistence type="predicted"/>
<comment type="caution">
    <text evidence="1">The sequence shown here is derived from an EMBL/GenBank/DDBJ whole genome shotgun (WGS) entry which is preliminary data.</text>
</comment>
<dbReference type="GO" id="GO:0005506">
    <property type="term" value="F:iron ion binding"/>
    <property type="evidence" value="ECO:0007669"/>
    <property type="project" value="InterPro"/>
</dbReference>
<dbReference type="InterPro" id="IPR036396">
    <property type="entry name" value="Cyt_P450_sf"/>
</dbReference>
<dbReference type="GO" id="GO:0004497">
    <property type="term" value="F:monooxygenase activity"/>
    <property type="evidence" value="ECO:0007669"/>
    <property type="project" value="InterPro"/>
</dbReference>
<dbReference type="OrthoDB" id="1470350at2759"/>
<evidence type="ECO:0000313" key="1">
    <source>
        <dbReference type="EMBL" id="CAG8603658.1"/>
    </source>
</evidence>
<dbReference type="GO" id="GO:0020037">
    <property type="term" value="F:heme binding"/>
    <property type="evidence" value="ECO:0007669"/>
    <property type="project" value="InterPro"/>
</dbReference>
<organism evidence="1 2">
    <name type="scientific">Ambispora gerdemannii</name>
    <dbReference type="NCBI Taxonomy" id="144530"/>
    <lineage>
        <taxon>Eukaryota</taxon>
        <taxon>Fungi</taxon>
        <taxon>Fungi incertae sedis</taxon>
        <taxon>Mucoromycota</taxon>
        <taxon>Glomeromycotina</taxon>
        <taxon>Glomeromycetes</taxon>
        <taxon>Archaeosporales</taxon>
        <taxon>Ambisporaceae</taxon>
        <taxon>Ambispora</taxon>
    </lineage>
</organism>
<keyword evidence="2" id="KW-1185">Reference proteome</keyword>
<evidence type="ECO:0000313" key="2">
    <source>
        <dbReference type="Proteomes" id="UP000789831"/>
    </source>
</evidence>
<protein>
    <submittedName>
        <fullName evidence="1">5648_t:CDS:1</fullName>
    </submittedName>
</protein>
<name>A0A9N9GFB3_9GLOM</name>
<dbReference type="SUPFAM" id="SSF48264">
    <property type="entry name" value="Cytochrome P450"/>
    <property type="match status" value="1"/>
</dbReference>
<dbReference type="Gene3D" id="1.10.630.10">
    <property type="entry name" value="Cytochrome P450"/>
    <property type="match status" value="1"/>
</dbReference>
<dbReference type="AlphaFoldDB" id="A0A9N9GFB3"/>
<feature type="non-terminal residue" evidence="1">
    <location>
        <position position="116"/>
    </location>
</feature>
<dbReference type="Proteomes" id="UP000789831">
    <property type="component" value="Unassembled WGS sequence"/>
</dbReference>
<gene>
    <name evidence="1" type="ORF">AGERDE_LOCUS9229</name>
</gene>
<dbReference type="GO" id="GO:0016705">
    <property type="term" value="F:oxidoreductase activity, acting on paired donors, with incorporation or reduction of molecular oxygen"/>
    <property type="evidence" value="ECO:0007669"/>
    <property type="project" value="InterPro"/>
</dbReference>
<sequence>EHLQAKDQLEGYGVISFKNEEKEVENMPIEPLKLDTQCHLCSTQNQHEDLIVGYHRNEKHFTDPEKFINDGSGEEGTFKNVFYPWGGGLLICPAKNIGLVDVKMLMWITMILLRAT</sequence>
<accession>A0A9N9GFB3</accession>